<feature type="domain" description="SWIM-type" evidence="3">
    <location>
        <begin position="273"/>
        <end position="305"/>
    </location>
</feature>
<evidence type="ECO:0000256" key="1">
    <source>
        <dbReference type="PROSITE-ProRule" id="PRU00325"/>
    </source>
</evidence>
<accession>A0A1V9YFB9</accession>
<keyword evidence="1" id="KW-0862">Zinc</keyword>
<feature type="compositionally biased region" description="Low complexity" evidence="2">
    <location>
        <begin position="475"/>
        <end position="490"/>
    </location>
</feature>
<protein>
    <recommendedName>
        <fullName evidence="3">SWIM-type domain-containing protein</fullName>
    </recommendedName>
</protein>
<evidence type="ECO:0000313" key="4">
    <source>
        <dbReference type="EMBL" id="OQR84337.1"/>
    </source>
</evidence>
<dbReference type="InterPro" id="IPR007527">
    <property type="entry name" value="Znf_SWIM"/>
</dbReference>
<dbReference type="PANTHER" id="PTHR31973">
    <property type="entry name" value="POLYPROTEIN, PUTATIVE-RELATED"/>
    <property type="match status" value="1"/>
</dbReference>
<gene>
    <name evidence="4" type="ORF">ACHHYP_13518</name>
</gene>
<dbReference type="PROSITE" id="PS50966">
    <property type="entry name" value="ZF_SWIM"/>
    <property type="match status" value="1"/>
</dbReference>
<evidence type="ECO:0000256" key="2">
    <source>
        <dbReference type="SAM" id="MobiDB-lite"/>
    </source>
</evidence>
<dbReference type="Proteomes" id="UP000243579">
    <property type="component" value="Unassembled WGS sequence"/>
</dbReference>
<comment type="caution">
    <text evidence="4">The sequence shown here is derived from an EMBL/GenBank/DDBJ whole genome shotgun (WGS) entry which is preliminary data.</text>
</comment>
<dbReference type="GO" id="GO:0008270">
    <property type="term" value="F:zinc ion binding"/>
    <property type="evidence" value="ECO:0007669"/>
    <property type="project" value="UniProtKB-KW"/>
</dbReference>
<sequence>MSQHLPILGSDGTFFKNSGYPDVLLNLVQRDANGRNITIAVTVVPGENQEQYFWLLRQCMVGGVKLADFALFADRGKITNAVRGFRRIGYVMPLKHCTVHLVRNVHSNVGNKGPTLDNAVWQIQGAKTAQAYTAALEELNGWLPEAAQYLKTLKPVKWTVHGNLASSAHPEKRSLFGVRSSNFVESDNAKNVHNGIRSNLPFAALFLVMTDAMTTASARVAEVQAMTATDRKLTPFAAAEYKKQRGMIGDYRYSHEKDKVYTVHRVGRPLIAKRVCLDALSCTCSYRDQMHMPCRHLICVLVNEDRKRLIQCFHPMFLFENYKAAVSGVSYRIPLFDHAIPDPKVLPPLVERRKGKPSTRRIASRGESSKKTTASKPRSRAVVYFDVDVVLDLDVESQDRSTATSPRKNKCGTCGKEGHNSVTCKKRASKLVPATSSGKSYLWPEATTSNAMGIASLLNTPANAPDLSDTDFEETSSSCDDSVCDVPVSVEDVDEDAAADDDAVAEEDIS</sequence>
<keyword evidence="1" id="KW-0863">Zinc-finger</keyword>
<dbReference type="EMBL" id="JNBR01001899">
    <property type="protein sequence ID" value="OQR84337.1"/>
    <property type="molecule type" value="Genomic_DNA"/>
</dbReference>
<organism evidence="4 5">
    <name type="scientific">Achlya hypogyna</name>
    <name type="common">Oomycete</name>
    <name type="synonym">Protoachlya hypogyna</name>
    <dbReference type="NCBI Taxonomy" id="1202772"/>
    <lineage>
        <taxon>Eukaryota</taxon>
        <taxon>Sar</taxon>
        <taxon>Stramenopiles</taxon>
        <taxon>Oomycota</taxon>
        <taxon>Saprolegniomycetes</taxon>
        <taxon>Saprolegniales</taxon>
        <taxon>Achlyaceae</taxon>
        <taxon>Achlya</taxon>
    </lineage>
</organism>
<evidence type="ECO:0000259" key="3">
    <source>
        <dbReference type="PROSITE" id="PS50966"/>
    </source>
</evidence>
<reference evidence="4 5" key="1">
    <citation type="journal article" date="2014" name="Genome Biol. Evol.">
        <title>The secreted proteins of Achlya hypogyna and Thraustotheca clavata identify the ancestral oomycete secretome and reveal gene acquisitions by horizontal gene transfer.</title>
        <authorList>
            <person name="Misner I."/>
            <person name="Blouin N."/>
            <person name="Leonard G."/>
            <person name="Richards T.A."/>
            <person name="Lane C.E."/>
        </authorList>
    </citation>
    <scope>NUCLEOTIDE SEQUENCE [LARGE SCALE GENOMIC DNA]</scope>
    <source>
        <strain evidence="4 5">ATCC 48635</strain>
    </source>
</reference>
<dbReference type="OrthoDB" id="165010at2759"/>
<keyword evidence="1" id="KW-0479">Metal-binding</keyword>
<feature type="compositionally biased region" description="Acidic residues" evidence="2">
    <location>
        <begin position="491"/>
        <end position="510"/>
    </location>
</feature>
<evidence type="ECO:0000313" key="5">
    <source>
        <dbReference type="Proteomes" id="UP000243579"/>
    </source>
</evidence>
<feature type="region of interest" description="Disordered" evidence="2">
    <location>
        <begin position="464"/>
        <end position="510"/>
    </location>
</feature>
<feature type="region of interest" description="Disordered" evidence="2">
    <location>
        <begin position="347"/>
        <end position="375"/>
    </location>
</feature>
<proteinExistence type="predicted"/>
<dbReference type="AlphaFoldDB" id="A0A1V9YFB9"/>
<name>A0A1V9YFB9_ACHHY</name>
<dbReference type="PANTHER" id="PTHR31973:SF187">
    <property type="entry name" value="MUTATOR TRANSPOSASE MUDRA PROTEIN"/>
    <property type="match status" value="1"/>
</dbReference>
<feature type="region of interest" description="Disordered" evidence="2">
    <location>
        <begin position="397"/>
        <end position="420"/>
    </location>
</feature>
<keyword evidence="5" id="KW-1185">Reference proteome</keyword>
<feature type="compositionally biased region" description="Basic residues" evidence="2">
    <location>
        <begin position="353"/>
        <end position="363"/>
    </location>
</feature>